<dbReference type="PANTHER" id="PTHR12526">
    <property type="entry name" value="GLYCOSYLTRANSFERASE"/>
    <property type="match status" value="1"/>
</dbReference>
<name>A0ABW0BSJ6_9BACT</name>
<proteinExistence type="predicted"/>
<dbReference type="RefSeq" id="WP_377911172.1">
    <property type="nucleotide sequence ID" value="NZ_JBHSKS010000001.1"/>
</dbReference>
<dbReference type="Pfam" id="PF00534">
    <property type="entry name" value="Glycos_transf_1"/>
    <property type="match status" value="1"/>
</dbReference>
<dbReference type="InterPro" id="IPR001296">
    <property type="entry name" value="Glyco_trans_1"/>
</dbReference>
<accession>A0ABW0BSJ6</accession>
<dbReference type="InterPro" id="IPR028098">
    <property type="entry name" value="Glyco_trans_4-like_N"/>
</dbReference>
<feature type="domain" description="Glycosyl transferase family 1" evidence="1">
    <location>
        <begin position="211"/>
        <end position="372"/>
    </location>
</feature>
<sequence>MRILIFYQYFGTPKGGWSTRYYEFTRRWVMEGNEVTVVTSPYYKSDIRAEKFIERSSIEGVNLIIINSPDSNKDSFVKRAWNALRFSLVSIFYALTEPHDVVISSSGPITTAIPGLMSKWFRGKKLVFEVRDLWPKGGIELGKLSNPLAKSVALGFEKLIYNNSDVVVTCSSGMQSGVKEVSGNVKTLVIPNSSDVSLFSSDARLPHYPKGLDPTLPIFIYAGSLGLMDDCRQILKGIKAAKDLEIAFVFIGDGAEKELLQQLTQEYGLEKKVWFLGLIPKVEVVKWLQQARASFVTFKDLPVLHTSSPNKMFDSFAAGVPIIQSTRGWIAELVRETECGINVDPNHPEDIAHALKLFVQRPDLAKKMGDNALQLAKTEFSRDYLSQKFLKGIQQTLN</sequence>
<dbReference type="CDD" id="cd03794">
    <property type="entry name" value="GT4_WbuB-like"/>
    <property type="match status" value="1"/>
</dbReference>
<dbReference type="SUPFAM" id="SSF53756">
    <property type="entry name" value="UDP-Glycosyltransferase/glycogen phosphorylase"/>
    <property type="match status" value="1"/>
</dbReference>
<comment type="caution">
    <text evidence="3">The sequence shown here is derived from an EMBL/GenBank/DDBJ whole genome shotgun (WGS) entry which is preliminary data.</text>
</comment>
<evidence type="ECO:0000259" key="1">
    <source>
        <dbReference type="Pfam" id="PF00534"/>
    </source>
</evidence>
<dbReference type="Pfam" id="PF13579">
    <property type="entry name" value="Glyco_trans_4_4"/>
    <property type="match status" value="1"/>
</dbReference>
<organism evidence="3 4">
    <name type="scientific">Algoriphagus aquatilis</name>
    <dbReference type="NCBI Taxonomy" id="490186"/>
    <lineage>
        <taxon>Bacteria</taxon>
        <taxon>Pseudomonadati</taxon>
        <taxon>Bacteroidota</taxon>
        <taxon>Cytophagia</taxon>
        <taxon>Cytophagales</taxon>
        <taxon>Cyclobacteriaceae</taxon>
        <taxon>Algoriphagus</taxon>
    </lineage>
</organism>
<evidence type="ECO:0000259" key="2">
    <source>
        <dbReference type="Pfam" id="PF13579"/>
    </source>
</evidence>
<protein>
    <submittedName>
        <fullName evidence="3">Glycosyltransferase family 4 protein</fullName>
    </submittedName>
</protein>
<dbReference type="PANTHER" id="PTHR12526:SF638">
    <property type="entry name" value="SPORE COAT PROTEIN SA"/>
    <property type="match status" value="1"/>
</dbReference>
<evidence type="ECO:0000313" key="3">
    <source>
        <dbReference type="EMBL" id="MFC5190265.1"/>
    </source>
</evidence>
<gene>
    <name evidence="3" type="ORF">ACFPIK_00695</name>
</gene>
<dbReference type="EMBL" id="JBHSKS010000001">
    <property type="protein sequence ID" value="MFC5190265.1"/>
    <property type="molecule type" value="Genomic_DNA"/>
</dbReference>
<evidence type="ECO:0000313" key="4">
    <source>
        <dbReference type="Proteomes" id="UP001596163"/>
    </source>
</evidence>
<keyword evidence="4" id="KW-1185">Reference proteome</keyword>
<feature type="domain" description="Glycosyltransferase subfamily 4-like N-terminal" evidence="2">
    <location>
        <begin position="15"/>
        <end position="192"/>
    </location>
</feature>
<reference evidence="4" key="1">
    <citation type="journal article" date="2019" name="Int. J. Syst. Evol. Microbiol.">
        <title>The Global Catalogue of Microorganisms (GCM) 10K type strain sequencing project: providing services to taxonomists for standard genome sequencing and annotation.</title>
        <authorList>
            <consortium name="The Broad Institute Genomics Platform"/>
            <consortium name="The Broad Institute Genome Sequencing Center for Infectious Disease"/>
            <person name="Wu L."/>
            <person name="Ma J."/>
        </authorList>
    </citation>
    <scope>NUCLEOTIDE SEQUENCE [LARGE SCALE GENOMIC DNA]</scope>
    <source>
        <strain evidence="4">CGMCC 1.7030</strain>
    </source>
</reference>
<dbReference type="Proteomes" id="UP001596163">
    <property type="component" value="Unassembled WGS sequence"/>
</dbReference>
<dbReference type="Gene3D" id="3.40.50.2000">
    <property type="entry name" value="Glycogen Phosphorylase B"/>
    <property type="match status" value="2"/>
</dbReference>